<evidence type="ECO:0000313" key="1">
    <source>
        <dbReference type="EMBL" id="NEA21984.1"/>
    </source>
</evidence>
<comment type="caution">
    <text evidence="1">The sequence shown here is derived from an EMBL/GenBank/DDBJ whole genome shotgun (WGS) entry which is preliminary data.</text>
</comment>
<dbReference type="EMBL" id="JAAGLI010000145">
    <property type="protein sequence ID" value="NEA21984.1"/>
    <property type="molecule type" value="Genomic_DNA"/>
</dbReference>
<evidence type="ECO:0000313" key="2">
    <source>
        <dbReference type="Proteomes" id="UP000475532"/>
    </source>
</evidence>
<name>A0A6L9QCQ5_9ACTN</name>
<dbReference type="Proteomes" id="UP000475532">
    <property type="component" value="Unassembled WGS sequence"/>
</dbReference>
<dbReference type="RefSeq" id="WP_163053578.1">
    <property type="nucleotide sequence ID" value="NZ_JAAGLI010000145.1"/>
</dbReference>
<dbReference type="AlphaFoldDB" id="A0A6L9QCQ5"/>
<proteinExistence type="predicted"/>
<organism evidence="1 2">
    <name type="scientific">Actinomadura bangladeshensis</name>
    <dbReference type="NCBI Taxonomy" id="453573"/>
    <lineage>
        <taxon>Bacteria</taxon>
        <taxon>Bacillati</taxon>
        <taxon>Actinomycetota</taxon>
        <taxon>Actinomycetes</taxon>
        <taxon>Streptosporangiales</taxon>
        <taxon>Thermomonosporaceae</taxon>
        <taxon>Actinomadura</taxon>
    </lineage>
</organism>
<gene>
    <name evidence="1" type="ORF">G3I70_05680</name>
</gene>
<reference evidence="1 2" key="1">
    <citation type="submission" date="2020-01" db="EMBL/GenBank/DDBJ databases">
        <title>Insect and environment-associated Actinomycetes.</title>
        <authorList>
            <person name="Currrie C."/>
            <person name="Chevrette M."/>
            <person name="Carlson C."/>
            <person name="Stubbendieck R."/>
            <person name="Wendt-Pienkowski E."/>
        </authorList>
    </citation>
    <scope>NUCLEOTIDE SEQUENCE [LARGE SCALE GENOMIC DNA]</scope>
    <source>
        <strain evidence="1 2">SID10258</strain>
    </source>
</reference>
<sequence length="52" mass="5881">MNHDVGRAEEVVEQLRQRLAAENLSRPLSFRSMSIHAAWPSIFPLGMASNCR</sequence>
<accession>A0A6L9QCQ5</accession>
<protein>
    <submittedName>
        <fullName evidence="1">Uncharacterized protein</fullName>
    </submittedName>
</protein>